<dbReference type="Pfam" id="PF08433">
    <property type="entry name" value="KTI12"/>
    <property type="match status" value="1"/>
</dbReference>
<dbReference type="GO" id="GO:0016301">
    <property type="term" value="F:kinase activity"/>
    <property type="evidence" value="ECO:0007669"/>
    <property type="project" value="UniProtKB-KW"/>
</dbReference>
<keyword evidence="2" id="KW-0067">ATP-binding</keyword>
<gene>
    <name evidence="3" type="ORF">MetfoDRAFT_0023</name>
</gene>
<dbReference type="InterPro" id="IPR052648">
    <property type="entry name" value="Ser-tRNA(Sec)_kinase"/>
</dbReference>
<evidence type="ECO:0000313" key="4">
    <source>
        <dbReference type="Proteomes" id="UP000003706"/>
    </source>
</evidence>
<organism evidence="3 4">
    <name type="scientific">Methanotorris formicicus Mc-S-70</name>
    <dbReference type="NCBI Taxonomy" id="647171"/>
    <lineage>
        <taxon>Archaea</taxon>
        <taxon>Methanobacteriati</taxon>
        <taxon>Methanobacteriota</taxon>
        <taxon>Methanomada group</taxon>
        <taxon>Methanococci</taxon>
        <taxon>Methanococcales</taxon>
        <taxon>Methanocaldococcaceae</taxon>
        <taxon>Methanotorris</taxon>
    </lineage>
</organism>
<dbReference type="InterPro" id="IPR020024">
    <property type="entry name" value="L-seryl-tRNA_Sec_kinase_arc"/>
</dbReference>
<dbReference type="SUPFAM" id="SSF52540">
    <property type="entry name" value="P-loop containing nucleoside triphosphate hydrolases"/>
    <property type="match status" value="1"/>
</dbReference>
<dbReference type="Gene3D" id="3.40.50.300">
    <property type="entry name" value="P-loop containing nucleotide triphosphate hydrolases"/>
    <property type="match status" value="1"/>
</dbReference>
<evidence type="ECO:0000256" key="1">
    <source>
        <dbReference type="ARBA" id="ARBA00022741"/>
    </source>
</evidence>
<dbReference type="STRING" id="647171.MetfoDRAFT_0023"/>
<dbReference type="GO" id="GO:0016773">
    <property type="term" value="F:phosphotransferase activity, alcohol group as acceptor"/>
    <property type="evidence" value="ECO:0007669"/>
    <property type="project" value="InterPro"/>
</dbReference>
<keyword evidence="3" id="KW-0418">Kinase</keyword>
<name>H1KW50_9EURY</name>
<dbReference type="RefSeq" id="WP_007043469.1">
    <property type="nucleotide sequence ID" value="NZ_AGJL01000001.1"/>
</dbReference>
<protein>
    <submittedName>
        <fullName evidence="3">L-seryl-tRNA(Sec) kinase</fullName>
    </submittedName>
</protein>
<dbReference type="Proteomes" id="UP000003706">
    <property type="component" value="Unassembled WGS sequence"/>
</dbReference>
<dbReference type="GO" id="GO:0005524">
    <property type="term" value="F:ATP binding"/>
    <property type="evidence" value="ECO:0007669"/>
    <property type="project" value="UniProtKB-KW"/>
</dbReference>
<dbReference type="InterPro" id="IPR027417">
    <property type="entry name" value="P-loop_NTPase"/>
</dbReference>
<keyword evidence="4" id="KW-1185">Reference proteome</keyword>
<keyword evidence="3" id="KW-0808">Transferase</keyword>
<dbReference type="PANTHER" id="PTHR20873:SF0">
    <property type="entry name" value="L-SERYL-TRNA(SEC) KINASE"/>
    <property type="match status" value="1"/>
</dbReference>
<dbReference type="AlphaFoldDB" id="H1KW50"/>
<dbReference type="NCBIfam" id="TIGR03574">
    <property type="entry name" value="selen_PSTK"/>
    <property type="match status" value="1"/>
</dbReference>
<dbReference type="GO" id="GO:0001717">
    <property type="term" value="P:conversion of seryl-tRNAsec to selenocys-tRNAsec"/>
    <property type="evidence" value="ECO:0007669"/>
    <property type="project" value="InterPro"/>
</dbReference>
<reference evidence="3 4" key="1">
    <citation type="submission" date="2011-09" db="EMBL/GenBank/DDBJ databases">
        <title>The draft genome of Methanotorris formicicus Mc-S-70.</title>
        <authorList>
            <consortium name="US DOE Joint Genome Institute (JGI-PGF)"/>
            <person name="Lucas S."/>
            <person name="Han J."/>
            <person name="Lapidus A."/>
            <person name="Cheng J.-F."/>
            <person name="Goodwin L."/>
            <person name="Pitluck S."/>
            <person name="Peters L."/>
            <person name="Land M.L."/>
            <person name="Hauser L."/>
            <person name="Sieprawska-Lupa M."/>
            <person name="Takai K."/>
            <person name="Miyazaki J."/>
            <person name="Whitman W."/>
            <person name="Woyke T.J."/>
        </authorList>
    </citation>
    <scope>NUCLEOTIDE SEQUENCE [LARGE SCALE GENOMIC DNA]</scope>
    <source>
        <strain evidence="3 4">Mc-S-70</strain>
    </source>
</reference>
<dbReference type="InterPro" id="IPR013641">
    <property type="entry name" value="KTI12/PSTK"/>
</dbReference>
<evidence type="ECO:0000313" key="3">
    <source>
        <dbReference type="EMBL" id="EHP89633.1"/>
    </source>
</evidence>
<comment type="caution">
    <text evidence="3">The sequence shown here is derived from an EMBL/GenBank/DDBJ whole genome shotgun (WGS) entry which is preliminary data.</text>
</comment>
<dbReference type="Gene3D" id="1.10.12.40">
    <property type="match status" value="1"/>
</dbReference>
<accession>H1KW50</accession>
<dbReference type="PATRIC" id="fig|647171.4.peg.20"/>
<proteinExistence type="predicted"/>
<dbReference type="EMBL" id="AGJL01000001">
    <property type="protein sequence ID" value="EHP89633.1"/>
    <property type="molecule type" value="Genomic_DNA"/>
</dbReference>
<dbReference type="GO" id="GO:0000049">
    <property type="term" value="F:tRNA binding"/>
    <property type="evidence" value="ECO:0007669"/>
    <property type="project" value="TreeGrafter"/>
</dbReference>
<evidence type="ECO:0000256" key="2">
    <source>
        <dbReference type="ARBA" id="ARBA00022840"/>
    </source>
</evidence>
<dbReference type="OrthoDB" id="28808at2157"/>
<dbReference type="PANTHER" id="PTHR20873">
    <property type="entry name" value="L-SERYL-TRNA(SEC) KINASE"/>
    <property type="match status" value="1"/>
</dbReference>
<keyword evidence="1" id="KW-0547">Nucleotide-binding</keyword>
<sequence>MLIILVGLPSVGKTTFSKKLSKELYKIGIDNIVLGSDLIRESFPVWDEKYEEFIKETTYDLIDKALKKYTVIVDDTNYYNSKRRDLINIAKKNKKNYMVIYLYAPLKILLKRNVERGKKIPNEVIIKMFEKFDKPGEKYKWDEPHITIDTTKEINIKEIAKLVKDHDRVHKKNSKILDNNKNNKKIFADVENNKIIMDKVDKITRNVVGEVISQEPSKTKDFAKELVKLRKEFLKEISKKLDNIDNNDFENKIKKEFMQYISKLIN</sequence>